<dbReference type="EMBL" id="RJVO01000001">
    <property type="protein sequence ID" value="ROH93113.1"/>
    <property type="molecule type" value="Genomic_DNA"/>
</dbReference>
<dbReference type="NCBIfam" id="NF002881">
    <property type="entry name" value="PRK03343.1"/>
    <property type="match status" value="1"/>
</dbReference>
<comment type="caution">
    <text evidence="12">The sequence shown here is derived from an EMBL/GenBank/DDBJ whole genome shotgun (WGS) entry which is preliminary data.</text>
</comment>
<sequence length="368" mass="39703">MSRLLAVAELGQSIWLDYIRRDLVESGALERLIVEDGLRGLTSNPAIFEKAIAGSSQYDVSLAGHVRAGQRDPEQLVEVLATEDIRLAADAFDRLYRDSGGVDGYVSLEVSPRLANDSARTLSEARRLWRTVGRPNLMIKVPGTPAGVPVVRQLIAEGINVNVTLLFSRSAYRAVAEAYLAGAEDWLKSGGDPAKLASVASFFVSRIDTAVDAELAKLGSEALALSGQVAIANAKLAYQDYLELCASPRWQALAQRGVRPQRLLWASTGVKNPAWRDTLYVEALIGPETVNTVPPATLDAFRDHGVAARGLDQDVAFARTVMAAVERLGIPFEKITEQLAGDGVQLFVDAWAQLLQAVAGKRDALEQA</sequence>
<dbReference type="InterPro" id="IPR018225">
    <property type="entry name" value="Transaldolase_AS"/>
</dbReference>
<dbReference type="GO" id="GO:0005975">
    <property type="term" value="P:carbohydrate metabolic process"/>
    <property type="evidence" value="ECO:0007669"/>
    <property type="project" value="InterPro"/>
</dbReference>
<evidence type="ECO:0000256" key="8">
    <source>
        <dbReference type="ARBA" id="ARBA00023126"/>
    </source>
</evidence>
<dbReference type="NCBIfam" id="TIGR00876">
    <property type="entry name" value="tal_mycobact"/>
    <property type="match status" value="1"/>
</dbReference>
<evidence type="ECO:0000256" key="3">
    <source>
        <dbReference type="ARBA" id="ARBA00004857"/>
    </source>
</evidence>
<comment type="catalytic activity">
    <reaction evidence="10 11">
        <text>D-sedoheptulose 7-phosphate + D-glyceraldehyde 3-phosphate = D-erythrose 4-phosphate + beta-D-fructose 6-phosphate</text>
        <dbReference type="Rhea" id="RHEA:17053"/>
        <dbReference type="ChEBI" id="CHEBI:16897"/>
        <dbReference type="ChEBI" id="CHEBI:57483"/>
        <dbReference type="ChEBI" id="CHEBI:57634"/>
        <dbReference type="ChEBI" id="CHEBI:59776"/>
        <dbReference type="EC" id="2.2.1.2"/>
    </reaction>
</comment>
<feature type="active site" description="Schiff-base intermediate with substrate" evidence="11">
    <location>
        <position position="140"/>
    </location>
</feature>
<evidence type="ECO:0000313" key="13">
    <source>
        <dbReference type="Proteomes" id="UP000282106"/>
    </source>
</evidence>
<reference evidence="12 13" key="1">
    <citation type="submission" date="2018-10" db="EMBL/GenBank/DDBJ databases">
        <authorList>
            <person name="Chen W.-M."/>
        </authorList>
    </citation>
    <scope>NUCLEOTIDE SEQUENCE [LARGE SCALE GENOMIC DNA]</scope>
    <source>
        <strain evidence="12 13">THS-13</strain>
    </source>
</reference>
<keyword evidence="6 11" id="KW-0963">Cytoplasm</keyword>
<dbReference type="Pfam" id="PF00923">
    <property type="entry name" value="TAL_FSA"/>
    <property type="match status" value="1"/>
</dbReference>
<dbReference type="EC" id="2.2.1.2" evidence="5 11"/>
<evidence type="ECO:0000256" key="2">
    <source>
        <dbReference type="ARBA" id="ARBA00004496"/>
    </source>
</evidence>
<keyword evidence="7 11" id="KW-0808">Transferase</keyword>
<keyword evidence="8 11" id="KW-0570">Pentose shunt</keyword>
<comment type="pathway">
    <text evidence="3 11">Carbohydrate degradation; pentose phosphate pathway; D-glyceraldehyde 3-phosphate and beta-D-fructose 6-phosphate from D-ribose 5-phosphate and D-xylulose 5-phosphate (non-oxidative stage): step 2/3.</text>
</comment>
<organism evidence="12 13">
    <name type="scientific">Stagnimonas aquatica</name>
    <dbReference type="NCBI Taxonomy" id="2689987"/>
    <lineage>
        <taxon>Bacteria</taxon>
        <taxon>Pseudomonadati</taxon>
        <taxon>Pseudomonadota</taxon>
        <taxon>Gammaproteobacteria</taxon>
        <taxon>Nevskiales</taxon>
        <taxon>Nevskiaceae</taxon>
        <taxon>Stagnimonas</taxon>
    </lineage>
</organism>
<evidence type="ECO:0000256" key="4">
    <source>
        <dbReference type="ARBA" id="ARBA00008426"/>
    </source>
</evidence>
<comment type="function">
    <text evidence="1 11">Transaldolase is important for the balance of metabolites in the pentose-phosphate pathway.</text>
</comment>
<protein>
    <recommendedName>
        <fullName evidence="5 11">Transaldolase</fullName>
        <ecNumber evidence="5 11">2.2.1.2</ecNumber>
    </recommendedName>
</protein>
<keyword evidence="13" id="KW-1185">Reference proteome</keyword>
<evidence type="ECO:0000256" key="9">
    <source>
        <dbReference type="ARBA" id="ARBA00023270"/>
    </source>
</evidence>
<name>A0A3N0VK26_9GAMM</name>
<comment type="subcellular location">
    <subcellularLocation>
        <location evidence="2 11">Cytoplasm</location>
    </subcellularLocation>
</comment>
<dbReference type="UniPathway" id="UPA00115">
    <property type="reaction ID" value="UER00414"/>
</dbReference>
<dbReference type="GO" id="GO:0004801">
    <property type="term" value="F:transaldolase activity"/>
    <property type="evidence" value="ECO:0007669"/>
    <property type="project" value="UniProtKB-UniRule"/>
</dbReference>
<dbReference type="PIRSF" id="PIRSF036915">
    <property type="entry name" value="Trnald_Bac_Plnt"/>
    <property type="match status" value="1"/>
</dbReference>
<evidence type="ECO:0000256" key="11">
    <source>
        <dbReference type="HAMAP-Rule" id="MF_00493"/>
    </source>
</evidence>
<evidence type="ECO:0000256" key="1">
    <source>
        <dbReference type="ARBA" id="ARBA00003518"/>
    </source>
</evidence>
<dbReference type="InParanoid" id="A0A3N0VK26"/>
<dbReference type="SUPFAM" id="SSF51569">
    <property type="entry name" value="Aldolase"/>
    <property type="match status" value="1"/>
</dbReference>
<comment type="similarity">
    <text evidence="4 11">Belongs to the transaldolase family. Type 2 subfamily.</text>
</comment>
<proteinExistence type="inferred from homology"/>
<evidence type="ECO:0000256" key="6">
    <source>
        <dbReference type="ARBA" id="ARBA00022490"/>
    </source>
</evidence>
<evidence type="ECO:0000256" key="10">
    <source>
        <dbReference type="ARBA" id="ARBA00048810"/>
    </source>
</evidence>
<dbReference type="GO" id="GO:0005737">
    <property type="term" value="C:cytoplasm"/>
    <property type="evidence" value="ECO:0007669"/>
    <property type="project" value="UniProtKB-SubCell"/>
</dbReference>
<keyword evidence="9 11" id="KW-0704">Schiff base</keyword>
<dbReference type="CDD" id="cd00955">
    <property type="entry name" value="Transaldolase_like"/>
    <property type="match status" value="1"/>
</dbReference>
<dbReference type="PROSITE" id="PS00958">
    <property type="entry name" value="TRANSALDOLASE_2"/>
    <property type="match status" value="1"/>
</dbReference>
<accession>A0A3N0VK26</accession>
<evidence type="ECO:0000256" key="7">
    <source>
        <dbReference type="ARBA" id="ARBA00022679"/>
    </source>
</evidence>
<dbReference type="PANTHER" id="PTHR10683:SF31">
    <property type="entry name" value="TRANSALDOLASE"/>
    <property type="match status" value="1"/>
</dbReference>
<dbReference type="InterPro" id="IPR001585">
    <property type="entry name" value="TAL/FSA"/>
</dbReference>
<dbReference type="AlphaFoldDB" id="A0A3N0VK26"/>
<dbReference type="GO" id="GO:0006098">
    <property type="term" value="P:pentose-phosphate shunt"/>
    <property type="evidence" value="ECO:0007669"/>
    <property type="project" value="UniProtKB-UniRule"/>
</dbReference>
<dbReference type="HAMAP" id="MF_00493">
    <property type="entry name" value="Transaldolase_2"/>
    <property type="match status" value="1"/>
</dbReference>
<gene>
    <name evidence="11 12" type="primary">tal</name>
    <name evidence="12" type="ORF">ED208_00835</name>
</gene>
<dbReference type="InterPro" id="IPR013785">
    <property type="entry name" value="Aldolase_TIM"/>
</dbReference>
<dbReference type="Gene3D" id="3.20.20.70">
    <property type="entry name" value="Aldolase class I"/>
    <property type="match status" value="1"/>
</dbReference>
<dbReference type="InterPro" id="IPR004732">
    <property type="entry name" value="Transaldolase_2"/>
</dbReference>
<dbReference type="PANTHER" id="PTHR10683">
    <property type="entry name" value="TRANSALDOLASE"/>
    <property type="match status" value="1"/>
</dbReference>
<evidence type="ECO:0000256" key="5">
    <source>
        <dbReference type="ARBA" id="ARBA00013151"/>
    </source>
</evidence>
<evidence type="ECO:0000313" key="12">
    <source>
        <dbReference type="EMBL" id="ROH93113.1"/>
    </source>
</evidence>
<dbReference type="Proteomes" id="UP000282106">
    <property type="component" value="Unassembled WGS sequence"/>
</dbReference>
<dbReference type="RefSeq" id="WP_123209965.1">
    <property type="nucleotide sequence ID" value="NZ_RJVO01000001.1"/>
</dbReference>